<dbReference type="CDD" id="cd20206">
    <property type="entry name" value="YbbR"/>
    <property type="match status" value="1"/>
</dbReference>
<dbReference type="Gene3D" id="2.170.120.30">
    <property type="match status" value="1"/>
</dbReference>
<dbReference type="Proteomes" id="UP001154312">
    <property type="component" value="Unassembled WGS sequence"/>
</dbReference>
<name>A0A9X4JW40_9FIRM</name>
<sequence>MVRIDWQRNSIKFLSVFLAIILWIYVSNEQNPTTDKEINVNLENSGLAQNYLITGGMPESVRVKVHGNKTQLANIAPGDFRALVSIPEGETGEVTVPVQVSSPPGLRVVQVYPNEVNVTIDSLVEKVIPVAVNLRGKPPQGYVAQTPLCQPSTVIARGPSKAVTEVSQATAVVDVQSATQDIELSLTVTTGNLSVSLNPSMVRVIVPITSSAIPKTVPVQPQLTGTPATGFAVARVVSDPAVVQVLGPPEATGAVTQIKTEPVDIRGIDKNLVKEVALIPVSGVANIYPNRVKVQVEVNKIEAQQQPPPSDGGTTPQKP</sequence>
<dbReference type="InterPro" id="IPR012505">
    <property type="entry name" value="YbbR"/>
</dbReference>
<dbReference type="RefSeq" id="WP_277443859.1">
    <property type="nucleotide sequence ID" value="NZ_JAKOAV010000015.1"/>
</dbReference>
<gene>
    <name evidence="1" type="ORF">L7E55_09200</name>
</gene>
<evidence type="ECO:0000313" key="2">
    <source>
        <dbReference type="Proteomes" id="UP001154312"/>
    </source>
</evidence>
<reference evidence="1" key="1">
    <citation type="submission" date="2022-02" db="EMBL/GenBank/DDBJ databases">
        <authorList>
            <person name="Leng L."/>
        </authorList>
    </citation>
    <scope>NUCLEOTIDE SEQUENCE</scope>
    <source>
        <strain evidence="1">JI</strain>
    </source>
</reference>
<dbReference type="AlphaFoldDB" id="A0A9X4JW40"/>
<organism evidence="1 2">
    <name type="scientific">Pelotomaculum isophthalicicum JI</name>
    <dbReference type="NCBI Taxonomy" id="947010"/>
    <lineage>
        <taxon>Bacteria</taxon>
        <taxon>Bacillati</taxon>
        <taxon>Bacillota</taxon>
        <taxon>Clostridia</taxon>
        <taxon>Eubacteriales</taxon>
        <taxon>Desulfotomaculaceae</taxon>
        <taxon>Pelotomaculum</taxon>
    </lineage>
</organism>
<dbReference type="EMBL" id="JAKOAV010000015">
    <property type="protein sequence ID" value="MDF9408532.1"/>
    <property type="molecule type" value="Genomic_DNA"/>
</dbReference>
<proteinExistence type="predicted"/>
<protein>
    <submittedName>
        <fullName evidence="1">CdaR family protein</fullName>
    </submittedName>
</protein>
<keyword evidence="2" id="KW-1185">Reference proteome</keyword>
<comment type="caution">
    <text evidence="1">The sequence shown here is derived from an EMBL/GenBank/DDBJ whole genome shotgun (WGS) entry which is preliminary data.</text>
</comment>
<dbReference type="Pfam" id="PF07949">
    <property type="entry name" value="YbbR"/>
    <property type="match status" value="3"/>
</dbReference>
<evidence type="ECO:0000313" key="1">
    <source>
        <dbReference type="EMBL" id="MDF9408532.1"/>
    </source>
</evidence>
<dbReference type="PANTHER" id="PTHR37804:SF1">
    <property type="entry name" value="CDAA REGULATORY PROTEIN CDAR"/>
    <property type="match status" value="1"/>
</dbReference>
<accession>A0A9X4JW40</accession>
<dbReference type="PANTHER" id="PTHR37804">
    <property type="entry name" value="CDAA REGULATORY PROTEIN CDAR"/>
    <property type="match status" value="1"/>
</dbReference>
<dbReference type="Gene3D" id="2.170.120.40">
    <property type="entry name" value="YbbR-like domain"/>
    <property type="match status" value="2"/>
</dbReference>
<dbReference type="InterPro" id="IPR053154">
    <property type="entry name" value="c-di-AMP_regulator"/>
</dbReference>